<reference evidence="3 4" key="1">
    <citation type="submission" date="2018-07" db="EMBL/GenBank/DDBJ databases">
        <title>A high quality draft genome assembly of the barn swallow (H. rustica rustica).</title>
        <authorList>
            <person name="Formenti G."/>
            <person name="Chiara M."/>
            <person name="Poveda L."/>
            <person name="Francoijs K.-J."/>
            <person name="Bonisoli-Alquati A."/>
            <person name="Canova L."/>
            <person name="Gianfranceschi L."/>
            <person name="Horner D.S."/>
            <person name="Saino N."/>
        </authorList>
    </citation>
    <scope>NUCLEOTIDE SEQUENCE [LARGE SCALE GENOMIC DNA]</scope>
    <source>
        <strain evidence="3">Chelidonia</strain>
        <tissue evidence="3">Blood</tissue>
    </source>
</reference>
<evidence type="ECO:0000313" key="3">
    <source>
        <dbReference type="EMBL" id="RMC22697.1"/>
    </source>
</evidence>
<keyword evidence="2" id="KW-1133">Transmembrane helix</keyword>
<gene>
    <name evidence="3" type="ORF">DUI87_00290</name>
</gene>
<keyword evidence="2" id="KW-0472">Membrane</keyword>
<name>A0A3M0LUM1_HIRRU</name>
<evidence type="ECO:0000256" key="2">
    <source>
        <dbReference type="SAM" id="Phobius"/>
    </source>
</evidence>
<accession>A0A3M0LUM1</accession>
<dbReference type="EMBL" id="QRBI01000044">
    <property type="protein sequence ID" value="RMC22697.1"/>
    <property type="molecule type" value="Genomic_DNA"/>
</dbReference>
<organism evidence="3 4">
    <name type="scientific">Hirundo rustica rustica</name>
    <dbReference type="NCBI Taxonomy" id="333673"/>
    <lineage>
        <taxon>Eukaryota</taxon>
        <taxon>Metazoa</taxon>
        <taxon>Chordata</taxon>
        <taxon>Craniata</taxon>
        <taxon>Vertebrata</taxon>
        <taxon>Euteleostomi</taxon>
        <taxon>Archelosauria</taxon>
        <taxon>Archosauria</taxon>
        <taxon>Dinosauria</taxon>
        <taxon>Saurischia</taxon>
        <taxon>Theropoda</taxon>
        <taxon>Coelurosauria</taxon>
        <taxon>Aves</taxon>
        <taxon>Neognathae</taxon>
        <taxon>Neoaves</taxon>
        <taxon>Telluraves</taxon>
        <taxon>Australaves</taxon>
        <taxon>Passeriformes</taxon>
        <taxon>Sylvioidea</taxon>
        <taxon>Hirundinidae</taxon>
        <taxon>Hirundo</taxon>
    </lineage>
</organism>
<feature type="region of interest" description="Disordered" evidence="1">
    <location>
        <begin position="106"/>
        <end position="126"/>
    </location>
</feature>
<evidence type="ECO:0000256" key="1">
    <source>
        <dbReference type="SAM" id="MobiDB-lite"/>
    </source>
</evidence>
<keyword evidence="4" id="KW-1185">Reference proteome</keyword>
<comment type="caution">
    <text evidence="3">The sequence shown here is derived from an EMBL/GenBank/DDBJ whole genome shotgun (WGS) entry which is preliminary data.</text>
</comment>
<keyword evidence="2" id="KW-0812">Transmembrane</keyword>
<proteinExistence type="predicted"/>
<evidence type="ECO:0000313" key="4">
    <source>
        <dbReference type="Proteomes" id="UP000269221"/>
    </source>
</evidence>
<feature type="region of interest" description="Disordered" evidence="1">
    <location>
        <begin position="66"/>
        <end position="86"/>
    </location>
</feature>
<dbReference type="AlphaFoldDB" id="A0A3M0LUM1"/>
<sequence length="126" mass="13731">MTTKTFMILHDNPTTVSPMTTDSACRSRVSKVGVAVGVPVAVLVLVTAIFTIFLLRSRRQKEQYRDKLRSRSELYGGDDGDWEGSQGFAAGNLAATWEDMETPSTSYINLERVDTSRTVGGTSPGP</sequence>
<feature type="compositionally biased region" description="Polar residues" evidence="1">
    <location>
        <begin position="116"/>
        <end position="126"/>
    </location>
</feature>
<dbReference type="Proteomes" id="UP000269221">
    <property type="component" value="Unassembled WGS sequence"/>
</dbReference>
<feature type="transmembrane region" description="Helical" evidence="2">
    <location>
        <begin position="32"/>
        <end position="55"/>
    </location>
</feature>
<dbReference type="STRING" id="333673.A0A3M0LUM1"/>
<protein>
    <submittedName>
        <fullName evidence="3">Uncharacterized protein</fullName>
    </submittedName>
</protein>